<evidence type="ECO:0000313" key="3">
    <source>
        <dbReference type="EMBL" id="GGG44388.1"/>
    </source>
</evidence>
<evidence type="ECO:0000259" key="2">
    <source>
        <dbReference type="Pfam" id="PF00582"/>
    </source>
</evidence>
<dbReference type="InterPro" id="IPR006015">
    <property type="entry name" value="Universal_stress_UspA"/>
</dbReference>
<dbReference type="Proteomes" id="UP000597507">
    <property type="component" value="Unassembled WGS sequence"/>
</dbReference>
<dbReference type="CDD" id="cd00293">
    <property type="entry name" value="USP-like"/>
    <property type="match status" value="2"/>
</dbReference>
<evidence type="ECO:0000313" key="4">
    <source>
        <dbReference type="Proteomes" id="UP000597507"/>
    </source>
</evidence>
<dbReference type="PANTHER" id="PTHR46268">
    <property type="entry name" value="STRESS RESPONSE PROTEIN NHAX"/>
    <property type="match status" value="1"/>
</dbReference>
<comment type="caution">
    <text evidence="3">The sequence shown here is derived from an EMBL/GenBank/DDBJ whole genome shotgun (WGS) entry which is preliminary data.</text>
</comment>
<evidence type="ECO:0000256" key="1">
    <source>
        <dbReference type="ARBA" id="ARBA00008791"/>
    </source>
</evidence>
<proteinExistence type="inferred from homology"/>
<feature type="domain" description="UspA" evidence="2">
    <location>
        <begin position="158"/>
        <end position="275"/>
    </location>
</feature>
<dbReference type="EMBL" id="BMKS01000013">
    <property type="protein sequence ID" value="GGG44388.1"/>
    <property type="molecule type" value="Genomic_DNA"/>
</dbReference>
<comment type="similarity">
    <text evidence="1">Belongs to the universal stress protein A family.</text>
</comment>
<name>A0A8J2ZDL4_9PROT</name>
<reference evidence="3 4" key="1">
    <citation type="journal article" date="2014" name="Int. J. Syst. Evol. Microbiol.">
        <title>Complete genome sequence of Corynebacterium casei LMG S-19264T (=DSM 44701T), isolated from a smear-ripened cheese.</title>
        <authorList>
            <consortium name="US DOE Joint Genome Institute (JGI-PGF)"/>
            <person name="Walter F."/>
            <person name="Albersmeier A."/>
            <person name="Kalinowski J."/>
            <person name="Ruckert C."/>
        </authorList>
    </citation>
    <scope>NUCLEOTIDE SEQUENCE [LARGE SCALE GENOMIC DNA]</scope>
    <source>
        <strain evidence="3 4">CGMCC 1.16330</strain>
    </source>
</reference>
<gene>
    <name evidence="3" type="ORF">GCM10010964_34760</name>
</gene>
<keyword evidence="4" id="KW-1185">Reference proteome</keyword>
<dbReference type="SUPFAM" id="SSF52402">
    <property type="entry name" value="Adenine nucleotide alpha hydrolases-like"/>
    <property type="match status" value="2"/>
</dbReference>
<organism evidence="3 4">
    <name type="scientific">Caldovatus sediminis</name>
    <dbReference type="NCBI Taxonomy" id="2041189"/>
    <lineage>
        <taxon>Bacteria</taxon>
        <taxon>Pseudomonadati</taxon>
        <taxon>Pseudomonadota</taxon>
        <taxon>Alphaproteobacteria</taxon>
        <taxon>Acetobacterales</taxon>
        <taxon>Roseomonadaceae</taxon>
        <taxon>Caldovatus</taxon>
    </lineage>
</organism>
<dbReference type="AlphaFoldDB" id="A0A8J2ZDL4"/>
<feature type="domain" description="UspA" evidence="2">
    <location>
        <begin position="1"/>
        <end position="119"/>
    </location>
</feature>
<dbReference type="PRINTS" id="PR01438">
    <property type="entry name" value="UNVRSLSTRESS"/>
</dbReference>
<dbReference type="Pfam" id="PF00582">
    <property type="entry name" value="Usp"/>
    <property type="match status" value="2"/>
</dbReference>
<sequence length="279" mass="28884">MLRKLLIAVDDSPSSDEARRLAVALARQRGARLRGIAVIDTPWITRPMAVGIGGTAYKVQTELEQLRSAHRRSERALAALAAAAAEAGVACEGAQKGGDPAETIEAEATTSDLLVLGREASFYGREGDEVSAAALGLLARNPRPLLLAPSRPFGDAGRMLVAFDGSAPSSRSLHMLALLGLAVGRQALVLTVAEEKAAAEARAAAAAELLRLHGVERVDVAAVASGADPADIIVGQVQAAGAGIVAMGAYGHRGLREMVFGSCTRRLLGHCPAALFVHH</sequence>
<dbReference type="PANTHER" id="PTHR46268:SF8">
    <property type="entry name" value="UNIVERSAL STRESS PROTEIN SLL1388"/>
    <property type="match status" value="1"/>
</dbReference>
<accession>A0A8J2ZDL4</accession>
<dbReference type="InterPro" id="IPR006016">
    <property type="entry name" value="UspA"/>
</dbReference>
<dbReference type="RefSeq" id="WP_188902554.1">
    <property type="nucleotide sequence ID" value="NZ_BMKS01000013.1"/>
</dbReference>
<dbReference type="Gene3D" id="3.40.50.12370">
    <property type="match status" value="1"/>
</dbReference>
<protein>
    <submittedName>
        <fullName evidence="3">Universal stress protein UspA</fullName>
    </submittedName>
</protein>